<name>J9CQP7_9ZZZZ</name>
<protein>
    <submittedName>
        <fullName evidence="1">Uncharacterized protein</fullName>
    </submittedName>
</protein>
<accession>J9CQP7</accession>
<dbReference type="AlphaFoldDB" id="J9CQP7"/>
<reference evidence="1" key="1">
    <citation type="journal article" date="2012" name="PLoS ONE">
        <title>Gene sets for utilization of primary and secondary nutrition supplies in the distal gut of endangered iberian lynx.</title>
        <authorList>
            <person name="Alcaide M."/>
            <person name="Messina E."/>
            <person name="Richter M."/>
            <person name="Bargiela R."/>
            <person name="Peplies J."/>
            <person name="Huws S.A."/>
            <person name="Newbold C.J."/>
            <person name="Golyshin P.N."/>
            <person name="Simon M.A."/>
            <person name="Lopez G."/>
            <person name="Yakimov M.M."/>
            <person name="Ferrer M."/>
        </authorList>
    </citation>
    <scope>NUCLEOTIDE SEQUENCE</scope>
</reference>
<proteinExistence type="predicted"/>
<dbReference type="EMBL" id="AMCI01002530">
    <property type="protein sequence ID" value="EJX02481.1"/>
    <property type="molecule type" value="Genomic_DNA"/>
</dbReference>
<comment type="caution">
    <text evidence="1">The sequence shown here is derived from an EMBL/GenBank/DDBJ whole genome shotgun (WGS) entry which is preliminary data.</text>
</comment>
<organism evidence="1">
    <name type="scientific">gut metagenome</name>
    <dbReference type="NCBI Taxonomy" id="749906"/>
    <lineage>
        <taxon>unclassified sequences</taxon>
        <taxon>metagenomes</taxon>
        <taxon>organismal metagenomes</taxon>
    </lineage>
</organism>
<gene>
    <name evidence="1" type="ORF">EVA_09412</name>
</gene>
<sequence>MQAKSIVNALIQDSPKFMVTFQDHHLFSSGLPGFEGCCKTCRTSTHHNHIIKQLAHCLLPPCLVRPTKMAPPA</sequence>
<evidence type="ECO:0000313" key="1">
    <source>
        <dbReference type="EMBL" id="EJX02481.1"/>
    </source>
</evidence>